<evidence type="ECO:0000313" key="3">
    <source>
        <dbReference type="Proteomes" id="UP001642409"/>
    </source>
</evidence>
<evidence type="ECO:0000313" key="1">
    <source>
        <dbReference type="EMBL" id="CAI9925019.1"/>
    </source>
</evidence>
<organism evidence="1">
    <name type="scientific">Hexamita inflata</name>
    <dbReference type="NCBI Taxonomy" id="28002"/>
    <lineage>
        <taxon>Eukaryota</taxon>
        <taxon>Metamonada</taxon>
        <taxon>Diplomonadida</taxon>
        <taxon>Hexamitidae</taxon>
        <taxon>Hexamitinae</taxon>
        <taxon>Hexamita</taxon>
    </lineage>
</organism>
<name>A0AA86NST2_9EUKA</name>
<evidence type="ECO:0000313" key="2">
    <source>
        <dbReference type="EMBL" id="CAL6115166.1"/>
    </source>
</evidence>
<dbReference type="Proteomes" id="UP001642409">
    <property type="component" value="Unassembled WGS sequence"/>
</dbReference>
<gene>
    <name evidence="1" type="ORF">HINF_LOCUS12664</name>
    <name evidence="2" type="ORF">HINF_LOCUS78504</name>
</gene>
<reference evidence="2 3" key="2">
    <citation type="submission" date="2024-07" db="EMBL/GenBank/DDBJ databases">
        <authorList>
            <person name="Akdeniz Z."/>
        </authorList>
    </citation>
    <scope>NUCLEOTIDE SEQUENCE [LARGE SCALE GENOMIC DNA]</scope>
</reference>
<dbReference type="AlphaFoldDB" id="A0AA86NST2"/>
<comment type="caution">
    <text evidence="1">The sequence shown here is derived from an EMBL/GenBank/DDBJ whole genome shotgun (WGS) entry which is preliminary data.</text>
</comment>
<accession>A0AA86NST2</accession>
<dbReference type="EMBL" id="CATOUU010000333">
    <property type="protein sequence ID" value="CAI9925019.1"/>
    <property type="molecule type" value="Genomic_DNA"/>
</dbReference>
<protein>
    <submittedName>
        <fullName evidence="2">Hypothetical_protein</fullName>
    </submittedName>
</protein>
<dbReference type="EMBL" id="CAXDID020000860">
    <property type="protein sequence ID" value="CAL6115166.1"/>
    <property type="molecule type" value="Genomic_DNA"/>
</dbReference>
<reference evidence="1" key="1">
    <citation type="submission" date="2023-06" db="EMBL/GenBank/DDBJ databases">
        <authorList>
            <person name="Kurt Z."/>
        </authorList>
    </citation>
    <scope>NUCLEOTIDE SEQUENCE</scope>
</reference>
<keyword evidence="3" id="KW-1185">Reference proteome</keyword>
<proteinExistence type="predicted"/>
<sequence>MNMSTMYGNAVFQLSICLCYAKPWKYSDTILSEINTNSTQSQQATVQTSNLYNSNMQLILTKQSWAYCIFKCFQQYSVQKLEYLQLSPLIFAIQCVKLLYEYHRSIQNTAANILTDIVFKSY</sequence>